<dbReference type="Pfam" id="PF01734">
    <property type="entry name" value="Patatin"/>
    <property type="match status" value="1"/>
</dbReference>
<dbReference type="InterPro" id="IPR016035">
    <property type="entry name" value="Acyl_Trfase/lysoPLipase"/>
</dbReference>
<protein>
    <submittedName>
        <fullName evidence="4">Patatin</fullName>
    </submittedName>
</protein>
<dbReference type="GO" id="GO:0016042">
    <property type="term" value="P:lipid catabolic process"/>
    <property type="evidence" value="ECO:0007669"/>
    <property type="project" value="UniProtKB-UniRule"/>
</dbReference>
<keyword evidence="2" id="KW-0378">Hydrolase</keyword>
<dbReference type="OrthoDB" id="5290098at2"/>
<comment type="caution">
    <text evidence="2">Lacks conserved residue(s) required for the propagation of feature annotation.</text>
</comment>
<dbReference type="InterPro" id="IPR002641">
    <property type="entry name" value="PNPLA_dom"/>
</dbReference>
<proteinExistence type="predicted"/>
<evidence type="ECO:0000256" key="2">
    <source>
        <dbReference type="PROSITE-ProRule" id="PRU01161"/>
    </source>
</evidence>
<name>A0A7U7GEE0_9GAMM</name>
<reference evidence="4 5" key="1">
    <citation type="journal article" date="2014" name="ISME J.">
        <title>Candidatus Competibacter-lineage genomes retrieved from metagenomes reveal functional metabolic diversity.</title>
        <authorList>
            <person name="McIlroy S.J."/>
            <person name="Albertsen M."/>
            <person name="Andresen E.K."/>
            <person name="Saunders A.M."/>
            <person name="Kristiansen R."/>
            <person name="Stokholm-Bjerregaard M."/>
            <person name="Nielsen K.L."/>
            <person name="Nielsen P.H."/>
        </authorList>
    </citation>
    <scope>NUCLEOTIDE SEQUENCE [LARGE SCALE GENOMIC DNA]</scope>
    <source>
        <strain evidence="4 5">Run_B_J11</strain>
    </source>
</reference>
<dbReference type="Gene3D" id="3.40.1090.10">
    <property type="entry name" value="Cytosolic phospholipase A2 catalytic domain"/>
    <property type="match status" value="1"/>
</dbReference>
<dbReference type="PANTHER" id="PTHR46394:SF1">
    <property type="entry name" value="PNPLA DOMAIN-CONTAINING PROTEIN"/>
    <property type="match status" value="1"/>
</dbReference>
<feature type="active site" description="Nucleophile" evidence="2">
    <location>
        <position position="44"/>
    </location>
</feature>
<keyword evidence="1 2" id="KW-0443">Lipid metabolism</keyword>
<feature type="active site" description="Proton acceptor" evidence="2">
    <location>
        <position position="165"/>
    </location>
</feature>
<dbReference type="RefSeq" id="WP_034435342.1">
    <property type="nucleotide sequence ID" value="NZ_CBTK010000270.1"/>
</dbReference>
<evidence type="ECO:0000256" key="1">
    <source>
        <dbReference type="ARBA" id="ARBA00023098"/>
    </source>
</evidence>
<evidence type="ECO:0000313" key="4">
    <source>
        <dbReference type="EMBL" id="CDH46648.1"/>
    </source>
</evidence>
<dbReference type="PROSITE" id="PS51635">
    <property type="entry name" value="PNPLA"/>
    <property type="match status" value="1"/>
</dbReference>
<evidence type="ECO:0000259" key="3">
    <source>
        <dbReference type="PROSITE" id="PS51635"/>
    </source>
</evidence>
<dbReference type="PANTHER" id="PTHR46394">
    <property type="entry name" value="ANNEXIN"/>
    <property type="match status" value="1"/>
</dbReference>
<dbReference type="InterPro" id="IPR052580">
    <property type="entry name" value="Lipid_Hydrolase"/>
</dbReference>
<dbReference type="SUPFAM" id="SSF52151">
    <property type="entry name" value="FabD/lysophospholipase-like"/>
    <property type="match status" value="1"/>
</dbReference>
<organism evidence="4 5">
    <name type="scientific">Candidatus Contendobacter odensis Run_B_J11</name>
    <dbReference type="NCBI Taxonomy" id="1400861"/>
    <lineage>
        <taxon>Bacteria</taxon>
        <taxon>Pseudomonadati</taxon>
        <taxon>Pseudomonadota</taxon>
        <taxon>Gammaproteobacteria</taxon>
        <taxon>Candidatus Competibacteraceae</taxon>
        <taxon>Candidatus Contendibacter</taxon>
    </lineage>
</organism>
<gene>
    <name evidence="4" type="ORF">BN874_540034</name>
</gene>
<dbReference type="CDD" id="cd07207">
    <property type="entry name" value="Pat_ExoU_VipD_like"/>
    <property type="match status" value="1"/>
</dbReference>
<dbReference type="AlphaFoldDB" id="A0A7U7GEE0"/>
<keyword evidence="5" id="KW-1185">Reference proteome</keyword>
<sequence>MDPAVRQCIVPVLAGGGTRLPAHVGVLQAIGELGYSYQHIVGVSGGSIIAALAAAGTDCETMRTLFLDVDFSVFLGHSLVNLLLRGGLSSGVKFEQWMNEQLQGKRFADLETHLSIVATDVRSSQPVVFSRDTTPDLRVAQAVLYSISIPLLFPFHHYDDHVLVDGSILSEDSLIRDWAGDRTPVVCFRLRDKQAPDPHAHRNILPLADYLLMLIRTFMSTLSREFLSEALWVNTVLIECEGLSPLEFHMTPEQKSHLFELGYRTTLDILPLKLAHGRITAP</sequence>
<dbReference type="GO" id="GO:0016787">
    <property type="term" value="F:hydrolase activity"/>
    <property type="evidence" value="ECO:0007669"/>
    <property type="project" value="UniProtKB-UniRule"/>
</dbReference>
<keyword evidence="2" id="KW-0442">Lipid degradation</keyword>
<dbReference type="EMBL" id="CBTK010000270">
    <property type="protein sequence ID" value="CDH46648.1"/>
    <property type="molecule type" value="Genomic_DNA"/>
</dbReference>
<feature type="short sequence motif" description="GXSXG" evidence="2">
    <location>
        <begin position="42"/>
        <end position="46"/>
    </location>
</feature>
<dbReference type="Proteomes" id="UP000019184">
    <property type="component" value="Unassembled WGS sequence"/>
</dbReference>
<evidence type="ECO:0000313" key="5">
    <source>
        <dbReference type="Proteomes" id="UP000019184"/>
    </source>
</evidence>
<feature type="domain" description="PNPLA" evidence="3">
    <location>
        <begin position="11"/>
        <end position="179"/>
    </location>
</feature>
<accession>A0A7U7GEE0</accession>
<comment type="caution">
    <text evidence="4">The sequence shown here is derived from an EMBL/GenBank/DDBJ whole genome shotgun (WGS) entry which is preliminary data.</text>
</comment>